<dbReference type="AlphaFoldDB" id="U1PNP3"/>
<gene>
    <name evidence="2" type="ORF">J07HQW2_00295</name>
</gene>
<accession>U1PNP3</accession>
<dbReference type="HOGENOM" id="CLU_1286332_0_0_2"/>
<sequence length="214" mass="23344">MVSRRSGADKTVLLRGSPVGRSRAPALVDVLVGAAAGQHLEDRGALLVADEQRLGREALDVRHPCVDADGDVVAPQLGVALEGGRQVDCVVGVGVPHDPRGLLEGLENHRARDDVDPLEQQLDELLDLRRRQVGLLGDHLGVLPDLVVDVGGVRRSSSSSTRSRRVIESEMRAERMMFASTTYFMHRPGHRDRPSPPRWRPGRSGPPVRRRPPG</sequence>
<proteinExistence type="predicted"/>
<evidence type="ECO:0000256" key="1">
    <source>
        <dbReference type="SAM" id="MobiDB-lite"/>
    </source>
</evidence>
<feature type="region of interest" description="Disordered" evidence="1">
    <location>
        <begin position="185"/>
        <end position="214"/>
    </location>
</feature>
<dbReference type="Proteomes" id="UP000030710">
    <property type="component" value="Unassembled WGS sequence"/>
</dbReference>
<name>U1PNP3_9EURY</name>
<dbReference type="EMBL" id="KE356561">
    <property type="protein sequence ID" value="ERG93861.1"/>
    <property type="molecule type" value="Genomic_DNA"/>
</dbReference>
<organism evidence="2 3">
    <name type="scientific">Haloquadratum walsbyi J07HQW2</name>
    <dbReference type="NCBI Taxonomy" id="1238425"/>
    <lineage>
        <taxon>Archaea</taxon>
        <taxon>Methanobacteriati</taxon>
        <taxon>Methanobacteriota</taxon>
        <taxon>Stenosarchaea group</taxon>
        <taxon>Halobacteria</taxon>
        <taxon>Halobacteriales</taxon>
        <taxon>Haloferacaceae</taxon>
        <taxon>Haloquadratum</taxon>
    </lineage>
</organism>
<evidence type="ECO:0000313" key="3">
    <source>
        <dbReference type="Proteomes" id="UP000030710"/>
    </source>
</evidence>
<reference evidence="2 3" key="1">
    <citation type="journal article" date="2013" name="PLoS ONE">
        <title>Assembly-driven community genomics of a hypersaline microbial ecosystem.</title>
        <authorList>
            <person name="Podell S."/>
            <person name="Ugalde J.A."/>
            <person name="Narasingarao P."/>
            <person name="Banfield J.F."/>
            <person name="Heidelberg K.B."/>
            <person name="Allen E.E."/>
        </authorList>
    </citation>
    <scope>NUCLEOTIDE SEQUENCE [LARGE SCALE GENOMIC DNA]</scope>
    <source>
        <strain evidence="3">J07HQW2</strain>
    </source>
</reference>
<evidence type="ECO:0000313" key="2">
    <source>
        <dbReference type="EMBL" id="ERG93861.1"/>
    </source>
</evidence>
<protein>
    <submittedName>
        <fullName evidence="2">Uncharacterized protein</fullName>
    </submittedName>
</protein>